<keyword evidence="1 5" id="KW-0673">Quorum sensing</keyword>
<dbReference type="EMBL" id="MDGM01000009">
    <property type="protein sequence ID" value="PIB25663.1"/>
    <property type="molecule type" value="Genomic_DNA"/>
</dbReference>
<dbReference type="GO" id="GO:0007165">
    <property type="term" value="P:signal transduction"/>
    <property type="evidence" value="ECO:0007669"/>
    <property type="project" value="TreeGrafter"/>
</dbReference>
<dbReference type="GO" id="GO:0061579">
    <property type="term" value="F:N-acyl homoserine lactone synthase activity"/>
    <property type="evidence" value="ECO:0007669"/>
    <property type="project" value="UniProtKB-UniRule"/>
</dbReference>
<dbReference type="AlphaFoldDB" id="A0A2G5K9G3"/>
<dbReference type="PANTHER" id="PTHR39322">
    <property type="entry name" value="ACYL-HOMOSERINE-LACTONE SYNTHASE"/>
    <property type="match status" value="1"/>
</dbReference>
<dbReference type="InterPro" id="IPR016181">
    <property type="entry name" value="Acyl_CoA_acyltransferase"/>
</dbReference>
<organism evidence="7 8">
    <name type="scientific">Paramylibacter kogurei</name>
    <dbReference type="NCBI Taxonomy" id="1889778"/>
    <lineage>
        <taxon>Bacteria</taxon>
        <taxon>Pseudomonadati</taxon>
        <taxon>Pseudomonadota</taxon>
        <taxon>Alphaproteobacteria</taxon>
        <taxon>Rhodobacterales</taxon>
        <taxon>Paracoccaceae</taxon>
        <taxon>Paramylibacter</taxon>
    </lineage>
</organism>
<evidence type="ECO:0000256" key="6">
    <source>
        <dbReference type="RuleBase" id="RU361135"/>
    </source>
</evidence>
<evidence type="ECO:0000256" key="4">
    <source>
        <dbReference type="ARBA" id="ARBA00022929"/>
    </source>
</evidence>
<dbReference type="Proteomes" id="UP000231516">
    <property type="component" value="Unassembled WGS sequence"/>
</dbReference>
<comment type="caution">
    <text evidence="7">The sequence shown here is derived from an EMBL/GenBank/DDBJ whole genome shotgun (WGS) entry which is preliminary data.</text>
</comment>
<gene>
    <name evidence="7" type="ORF">BFP76_00580</name>
</gene>
<dbReference type="InterPro" id="IPR001690">
    <property type="entry name" value="Autoind_synthase"/>
</dbReference>
<name>A0A2G5K9G3_9RHOB</name>
<evidence type="ECO:0000256" key="1">
    <source>
        <dbReference type="ARBA" id="ARBA00022654"/>
    </source>
</evidence>
<comment type="catalytic activity">
    <reaction evidence="6">
        <text>a fatty acyl-[ACP] + S-adenosyl-L-methionine = an N-acyl-L-homoserine lactone + S-methyl-5'-thioadenosine + holo-[ACP] + H(+)</text>
        <dbReference type="Rhea" id="RHEA:10096"/>
        <dbReference type="Rhea" id="RHEA-COMP:9685"/>
        <dbReference type="Rhea" id="RHEA-COMP:14125"/>
        <dbReference type="ChEBI" id="CHEBI:15378"/>
        <dbReference type="ChEBI" id="CHEBI:17509"/>
        <dbReference type="ChEBI" id="CHEBI:55474"/>
        <dbReference type="ChEBI" id="CHEBI:59789"/>
        <dbReference type="ChEBI" id="CHEBI:64479"/>
        <dbReference type="ChEBI" id="CHEBI:138651"/>
        <dbReference type="EC" id="2.3.1.184"/>
    </reaction>
</comment>
<dbReference type="PANTHER" id="PTHR39322:SF1">
    <property type="entry name" value="ISOVALERYL-HOMOSERINE LACTONE SYNTHASE"/>
    <property type="match status" value="1"/>
</dbReference>
<evidence type="ECO:0000256" key="5">
    <source>
        <dbReference type="PROSITE-ProRule" id="PRU00533"/>
    </source>
</evidence>
<proteinExistence type="inferred from homology"/>
<protein>
    <recommendedName>
        <fullName evidence="6">Acyl-homoserine-lactone synthase</fullName>
        <ecNumber evidence="6">2.3.1.184</ecNumber>
    </recommendedName>
    <alternativeName>
        <fullName evidence="6">Autoinducer synthesis protein</fullName>
    </alternativeName>
</protein>
<dbReference type="PROSITE" id="PS51187">
    <property type="entry name" value="AUTOINDUCER_SYNTH_2"/>
    <property type="match status" value="1"/>
</dbReference>
<keyword evidence="4 5" id="KW-0071">Autoinducer synthesis</keyword>
<dbReference type="SUPFAM" id="SSF55729">
    <property type="entry name" value="Acyl-CoA N-acyltransferases (Nat)"/>
    <property type="match status" value="1"/>
</dbReference>
<keyword evidence="8" id="KW-1185">Reference proteome</keyword>
<dbReference type="RefSeq" id="WP_099592047.1">
    <property type="nucleotide sequence ID" value="NZ_MDGM01000009.1"/>
</dbReference>
<dbReference type="PRINTS" id="PR01549">
    <property type="entry name" value="AUTOINDCRSYN"/>
</dbReference>
<evidence type="ECO:0000256" key="3">
    <source>
        <dbReference type="ARBA" id="ARBA00022691"/>
    </source>
</evidence>
<dbReference type="Pfam" id="PF00765">
    <property type="entry name" value="Autoind_synth"/>
    <property type="match status" value="1"/>
</dbReference>
<evidence type="ECO:0000256" key="2">
    <source>
        <dbReference type="ARBA" id="ARBA00022679"/>
    </source>
</evidence>
<dbReference type="OrthoDB" id="6169313at2"/>
<reference evidence="7 8" key="1">
    <citation type="submission" date="2016-08" db="EMBL/GenBank/DDBJ databases">
        <title>Draft genome of Amylibacter sp. strain 4G11.</title>
        <authorList>
            <person name="Wong S.-K."/>
            <person name="Hamasaki K."/>
            <person name="Yoshizawa S."/>
        </authorList>
    </citation>
    <scope>NUCLEOTIDE SEQUENCE [LARGE SCALE GENOMIC DNA]</scope>
    <source>
        <strain evidence="7 8">4G11</strain>
    </source>
</reference>
<evidence type="ECO:0000313" key="8">
    <source>
        <dbReference type="Proteomes" id="UP000231516"/>
    </source>
</evidence>
<dbReference type="EC" id="2.3.1.184" evidence="6"/>
<keyword evidence="3 6" id="KW-0949">S-adenosyl-L-methionine</keyword>
<keyword evidence="2 6" id="KW-0808">Transferase</keyword>
<sequence>MLTYLFADQLINKPKLYNSMFQDRAWQFQERLKWDVDVDDTGFERDEYDDMNPLYAIWQKPDGTHGGSMRAMPTSGRCMVNEHFANITGRKISDPKIWESTRFCLSPDLGEQAGRISAALMLAGCEIGLGFNLDRAVGVFDPRMVRIYRRLGWPPEILGATGKGRDKIFVGLWDFSQTVRHALALNAGVSPQVSTLWFDRAFGGVKTIAA</sequence>
<accession>A0A2G5K9G3</accession>
<dbReference type="Gene3D" id="3.40.630.30">
    <property type="match status" value="1"/>
</dbReference>
<evidence type="ECO:0000313" key="7">
    <source>
        <dbReference type="EMBL" id="PIB25663.1"/>
    </source>
</evidence>
<dbReference type="GO" id="GO:0009372">
    <property type="term" value="P:quorum sensing"/>
    <property type="evidence" value="ECO:0007669"/>
    <property type="project" value="UniProtKB-UniRule"/>
</dbReference>
<comment type="similarity">
    <text evidence="5 6">Belongs to the autoinducer synthase family.</text>
</comment>